<feature type="non-terminal residue" evidence="3">
    <location>
        <position position="1"/>
    </location>
</feature>
<dbReference type="PROSITE" id="PS51406">
    <property type="entry name" value="FIBRINOGEN_C_2"/>
    <property type="match status" value="1"/>
</dbReference>
<dbReference type="PANTHER" id="PTHR19143">
    <property type="entry name" value="FIBRINOGEN/TENASCIN/ANGIOPOEITIN"/>
    <property type="match status" value="1"/>
</dbReference>
<evidence type="ECO:0000313" key="3">
    <source>
        <dbReference type="EMBL" id="OXA49480.1"/>
    </source>
</evidence>
<dbReference type="InterPro" id="IPR036056">
    <property type="entry name" value="Fibrinogen-like_C"/>
</dbReference>
<dbReference type="Pfam" id="PF00147">
    <property type="entry name" value="Fibrinogen_C"/>
    <property type="match status" value="1"/>
</dbReference>
<feature type="region of interest" description="Disordered" evidence="1">
    <location>
        <begin position="82"/>
        <end position="103"/>
    </location>
</feature>
<dbReference type="Proteomes" id="UP000198287">
    <property type="component" value="Unassembled WGS sequence"/>
</dbReference>
<dbReference type="AlphaFoldDB" id="A0A226DWN4"/>
<reference evidence="3 4" key="1">
    <citation type="submission" date="2015-12" db="EMBL/GenBank/DDBJ databases">
        <title>The genome of Folsomia candida.</title>
        <authorList>
            <person name="Faddeeva A."/>
            <person name="Derks M.F."/>
            <person name="Anvar Y."/>
            <person name="Smit S."/>
            <person name="Van Straalen N."/>
            <person name="Roelofs D."/>
        </authorList>
    </citation>
    <scope>NUCLEOTIDE SEQUENCE [LARGE SCALE GENOMIC DNA]</scope>
    <source>
        <strain evidence="3 4">VU population</strain>
        <tissue evidence="3">Whole body</tissue>
    </source>
</reference>
<gene>
    <name evidence="3" type="ORF">Fcan01_15480</name>
</gene>
<comment type="caution">
    <text evidence="3">The sequence shown here is derived from an EMBL/GenBank/DDBJ whole genome shotgun (WGS) entry which is preliminary data.</text>
</comment>
<name>A0A226DWN4_FOLCA</name>
<protein>
    <submittedName>
        <fullName evidence="3">Tenascin-R</fullName>
    </submittedName>
</protein>
<keyword evidence="4" id="KW-1185">Reference proteome</keyword>
<accession>A0A226DWN4</accession>
<evidence type="ECO:0000313" key="4">
    <source>
        <dbReference type="Proteomes" id="UP000198287"/>
    </source>
</evidence>
<proteinExistence type="predicted"/>
<dbReference type="STRING" id="158441.A0A226DWN4"/>
<dbReference type="Gene3D" id="3.90.215.10">
    <property type="entry name" value="Gamma Fibrinogen, chain A, domain 1"/>
    <property type="match status" value="1"/>
</dbReference>
<dbReference type="OMA" id="DWILVIE"/>
<dbReference type="GO" id="GO:0005615">
    <property type="term" value="C:extracellular space"/>
    <property type="evidence" value="ECO:0007669"/>
    <property type="project" value="TreeGrafter"/>
</dbReference>
<dbReference type="SUPFAM" id="SSF56496">
    <property type="entry name" value="Fibrinogen C-terminal domain-like"/>
    <property type="match status" value="1"/>
</dbReference>
<organism evidence="3 4">
    <name type="scientific">Folsomia candida</name>
    <name type="common">Springtail</name>
    <dbReference type="NCBI Taxonomy" id="158441"/>
    <lineage>
        <taxon>Eukaryota</taxon>
        <taxon>Metazoa</taxon>
        <taxon>Ecdysozoa</taxon>
        <taxon>Arthropoda</taxon>
        <taxon>Hexapoda</taxon>
        <taxon>Collembola</taxon>
        <taxon>Entomobryomorpha</taxon>
        <taxon>Isotomoidea</taxon>
        <taxon>Isotomidae</taxon>
        <taxon>Proisotominae</taxon>
        <taxon>Folsomia</taxon>
    </lineage>
</organism>
<dbReference type="InterPro" id="IPR002181">
    <property type="entry name" value="Fibrinogen_a/b/g_C_dom"/>
</dbReference>
<dbReference type="OrthoDB" id="6145874at2759"/>
<evidence type="ECO:0000259" key="2">
    <source>
        <dbReference type="PROSITE" id="PS51406"/>
    </source>
</evidence>
<dbReference type="EMBL" id="LNIX01000010">
    <property type="protein sequence ID" value="OXA49480.1"/>
    <property type="molecule type" value="Genomic_DNA"/>
</dbReference>
<feature type="domain" description="Fibrinogen C-terminal" evidence="2">
    <location>
        <begin position="153"/>
        <end position="383"/>
    </location>
</feature>
<dbReference type="CDD" id="cd00087">
    <property type="entry name" value="FReD"/>
    <property type="match status" value="1"/>
</dbReference>
<dbReference type="InterPro" id="IPR050373">
    <property type="entry name" value="Fibrinogen_C-term_domain"/>
</dbReference>
<evidence type="ECO:0000256" key="1">
    <source>
        <dbReference type="SAM" id="MobiDB-lite"/>
    </source>
</evidence>
<dbReference type="PANTHER" id="PTHR19143:SF185">
    <property type="entry name" value="ANGIOPOIETIN-RELATED PROTEIN 5"/>
    <property type="match status" value="1"/>
</dbReference>
<dbReference type="SMART" id="SM00186">
    <property type="entry name" value="FBG"/>
    <property type="match status" value="1"/>
</dbReference>
<dbReference type="InterPro" id="IPR014716">
    <property type="entry name" value="Fibrinogen_a/b/g_C_1"/>
</dbReference>
<sequence length="386" mass="44338">IYVQTYLFVCDEFYIVFYPPPRIDWILVIESADQQNVNDLLKVFADRLSKIPTKDDLAALETRFNAKLDGLKSDLEALIKGGSRKDEGNSEGENNHGRKPRSMEVPDFVASDYRLGILTAEVRKSSFNETCEFVEQILAVQKEQATILEEIRNTTAKIFQGMGSILKETNLSNPNVFEIPDPRTPLLTKFCGDELDLASSTFPKKPRRGTPTAGWNERTNFERNFTDYSYGFGLPLYGQDFWIGLKTIHELTEAGYTQLRVDLEDWEGNKAYATYETFKVGGPQDKYKLTVKGYNGTAGDSLSRNAGKKFTTFDSDNDEHKVINCASQRRGGWWYWNCSESQLNSMYHTSRREEQPYTGIIWYHWKGHEYSLKKVEMKIRKPPQPI</sequence>